<evidence type="ECO:0000313" key="2">
    <source>
        <dbReference type="Proteomes" id="UP000003732"/>
    </source>
</evidence>
<protein>
    <submittedName>
        <fullName evidence="1">Uncharacterized protein</fullName>
    </submittedName>
</protein>
<dbReference type="EMBL" id="AEUT02000001">
    <property type="protein sequence ID" value="EGE53160.1"/>
    <property type="molecule type" value="Genomic_DNA"/>
</dbReference>
<dbReference type="AlphaFoldDB" id="F1Z0T2"/>
<dbReference type="HOGENOM" id="CLU_3085300_0_0_9"/>
<name>F1Z0T2_9STRE</name>
<proteinExistence type="predicted"/>
<sequence length="52" mass="6129">MWCIFNEIDYLNLSNKFVTPKSLKSKKYLFFKLISKTQTLLNQGLVSLKSAW</sequence>
<accession>F1Z0T2</accession>
<gene>
    <name evidence="1" type="ORF">SPB_1926</name>
</gene>
<evidence type="ECO:0000313" key="1">
    <source>
        <dbReference type="EMBL" id="EGE53160.1"/>
    </source>
</evidence>
<organism evidence="1 2">
    <name type="scientific">Streptococcus parauberis NCFD 2020</name>
    <dbReference type="NCBI Taxonomy" id="873447"/>
    <lineage>
        <taxon>Bacteria</taxon>
        <taxon>Bacillati</taxon>
        <taxon>Bacillota</taxon>
        <taxon>Bacilli</taxon>
        <taxon>Lactobacillales</taxon>
        <taxon>Streptococcaceae</taxon>
        <taxon>Streptococcus</taxon>
    </lineage>
</organism>
<dbReference type="Proteomes" id="UP000003732">
    <property type="component" value="Unassembled WGS sequence"/>
</dbReference>
<reference evidence="1 2" key="1">
    <citation type="submission" date="2011-02" db="EMBL/GenBank/DDBJ databases">
        <authorList>
            <person name="Stanhope M.J."/>
            <person name="Durkin A.S."/>
            <person name="Hostetler J."/>
            <person name="Kim M."/>
            <person name="Radune D."/>
            <person name="Singh I."/>
            <person name="Town C.D."/>
        </authorList>
    </citation>
    <scope>NUCLEOTIDE SEQUENCE [LARGE SCALE GENOMIC DNA]</scope>
    <source>
        <strain evidence="1 2">NCFD 2020</strain>
    </source>
</reference>
<comment type="caution">
    <text evidence="1">The sequence shown here is derived from an EMBL/GenBank/DDBJ whole genome shotgun (WGS) entry which is preliminary data.</text>
</comment>